<gene>
    <name evidence="8" type="ORF">TRFO_22596</name>
</gene>
<evidence type="ECO:0000256" key="3">
    <source>
        <dbReference type="ARBA" id="ARBA00023128"/>
    </source>
</evidence>
<keyword evidence="9" id="KW-1185">Reference proteome</keyword>
<evidence type="ECO:0000256" key="2">
    <source>
        <dbReference type="ARBA" id="ARBA00009540"/>
    </source>
</evidence>
<proteinExistence type="inferred from homology"/>
<dbReference type="Pfam" id="PF01476">
    <property type="entry name" value="LysM"/>
    <property type="match status" value="1"/>
</dbReference>
<feature type="domain" description="TLDc" evidence="7">
    <location>
        <begin position="328"/>
        <end position="487"/>
    </location>
</feature>
<accession>A0A1J4KCY4</accession>
<dbReference type="GeneID" id="94837353"/>
<keyword evidence="3" id="KW-0496">Mitochondrion</keyword>
<dbReference type="PANTHER" id="PTHR23354:SF62">
    <property type="entry name" value="MUSTARD, ISOFORM V"/>
    <property type="match status" value="1"/>
</dbReference>
<evidence type="ECO:0000259" key="7">
    <source>
        <dbReference type="PROSITE" id="PS51886"/>
    </source>
</evidence>
<organism evidence="8 9">
    <name type="scientific">Tritrichomonas foetus</name>
    <dbReference type="NCBI Taxonomy" id="1144522"/>
    <lineage>
        <taxon>Eukaryota</taxon>
        <taxon>Metamonada</taxon>
        <taxon>Parabasalia</taxon>
        <taxon>Tritrichomonadida</taxon>
        <taxon>Tritrichomonadidae</taxon>
        <taxon>Tritrichomonas</taxon>
    </lineage>
</organism>
<evidence type="ECO:0000256" key="1">
    <source>
        <dbReference type="ARBA" id="ARBA00004173"/>
    </source>
</evidence>
<dbReference type="VEuPathDB" id="TrichDB:TRFO_22596"/>
<dbReference type="SUPFAM" id="SSF54106">
    <property type="entry name" value="LysM domain"/>
    <property type="match status" value="1"/>
</dbReference>
<evidence type="ECO:0000259" key="6">
    <source>
        <dbReference type="PROSITE" id="PS51782"/>
    </source>
</evidence>
<dbReference type="InterPro" id="IPR006571">
    <property type="entry name" value="TLDc_dom"/>
</dbReference>
<feature type="region of interest" description="Disordered" evidence="5">
    <location>
        <begin position="216"/>
        <end position="235"/>
    </location>
</feature>
<dbReference type="PROSITE" id="PS51886">
    <property type="entry name" value="TLDC"/>
    <property type="match status" value="1"/>
</dbReference>
<dbReference type="OrthoDB" id="26679at2759"/>
<dbReference type="InterPro" id="IPR036779">
    <property type="entry name" value="LysM_dom_sf"/>
</dbReference>
<reference evidence="8" key="1">
    <citation type="submission" date="2016-10" db="EMBL/GenBank/DDBJ databases">
        <authorList>
            <person name="Benchimol M."/>
            <person name="Almeida L.G."/>
            <person name="Vasconcelos A.T."/>
            <person name="Perreira-Neves A."/>
            <person name="Rosa I.A."/>
            <person name="Tasca T."/>
            <person name="Bogo M.R."/>
            <person name="de Souza W."/>
        </authorList>
    </citation>
    <scope>NUCLEOTIDE SEQUENCE [LARGE SCALE GENOMIC DNA]</scope>
    <source>
        <strain evidence="8">K</strain>
    </source>
</reference>
<dbReference type="CDD" id="cd00118">
    <property type="entry name" value="LysM"/>
    <property type="match status" value="1"/>
</dbReference>
<dbReference type="SMART" id="SM00584">
    <property type="entry name" value="TLDc"/>
    <property type="match status" value="1"/>
</dbReference>
<comment type="similarity">
    <text evidence="2">Belongs to the OXR1 family.</text>
</comment>
<feature type="compositionally biased region" description="Polar residues" evidence="5">
    <location>
        <begin position="282"/>
        <end position="305"/>
    </location>
</feature>
<sequence length="493" mass="56018">MNPKETDIPQEYIAQKGDTLQSIAVRFDLSLSWLRQINNLFSDFILPGDVIKVWKRKEEEGYQLKIPAQLFDPGDQNHCPYGNLYLYLDKVVFNAELSQETLSIFLESIDDIDLIIHPFNEYDTTKHSNSDELLYLLMINYRENIGDRQSNIVKKKPGQSTLFSSMKKYAEPFKHQLAKAINNIRKNHGENVLLSEESDTWVPEMYVDSSSCISKEFDEEEENHEKGKNKNKNNLQRAETDSAFSLAASKSSQLSASQELIKPLNSKKSKLTSGLTSDHSDLNTPNSTTMNSSGTQEMTSGNNSKKLPRKVSHQNPMPNIEILNGTSEILLPEDFTSLRTSLPYRYKNGNWRLLFQLSRDGCSYSSFFKRTENLYPIVLVLKTDNNERIGAFASRGFQFSQQYYGSGETFVFKLTPKYEFYTWSQANKYFIASSEEEISIGGGGSSAIWIDGNLLSAFSESCSTFNSPGLTSNYNFKINDLEAWKIDSGSSRK</sequence>
<evidence type="ECO:0000313" key="8">
    <source>
        <dbReference type="EMBL" id="OHT08834.1"/>
    </source>
</evidence>
<evidence type="ECO:0000313" key="9">
    <source>
        <dbReference type="Proteomes" id="UP000179807"/>
    </source>
</evidence>
<dbReference type="PROSITE" id="PS51782">
    <property type="entry name" value="LYSM"/>
    <property type="match status" value="1"/>
</dbReference>
<dbReference type="SMART" id="SM00257">
    <property type="entry name" value="LysM"/>
    <property type="match status" value="1"/>
</dbReference>
<dbReference type="AlphaFoldDB" id="A0A1J4KCY4"/>
<dbReference type="GO" id="GO:0005739">
    <property type="term" value="C:mitochondrion"/>
    <property type="evidence" value="ECO:0007669"/>
    <property type="project" value="UniProtKB-SubCell"/>
</dbReference>
<dbReference type="Gene3D" id="3.10.350.10">
    <property type="entry name" value="LysM domain"/>
    <property type="match status" value="1"/>
</dbReference>
<protein>
    <recommendedName>
        <fullName evidence="4">Oxidation resistance protein 1</fullName>
    </recommendedName>
</protein>
<evidence type="ECO:0000256" key="4">
    <source>
        <dbReference type="ARBA" id="ARBA00040604"/>
    </source>
</evidence>
<comment type="caution">
    <text evidence="8">The sequence shown here is derived from an EMBL/GenBank/DDBJ whole genome shotgun (WGS) entry which is preliminary data.</text>
</comment>
<dbReference type="Proteomes" id="UP000179807">
    <property type="component" value="Unassembled WGS sequence"/>
</dbReference>
<feature type="region of interest" description="Disordered" evidence="5">
    <location>
        <begin position="265"/>
        <end position="316"/>
    </location>
</feature>
<dbReference type="Pfam" id="PF07534">
    <property type="entry name" value="TLD"/>
    <property type="match status" value="1"/>
</dbReference>
<comment type="subcellular location">
    <subcellularLocation>
        <location evidence="1">Mitochondrion</location>
    </subcellularLocation>
</comment>
<dbReference type="RefSeq" id="XP_068361970.1">
    <property type="nucleotide sequence ID" value="XM_068502649.1"/>
</dbReference>
<dbReference type="EMBL" id="MLAK01000657">
    <property type="protein sequence ID" value="OHT08834.1"/>
    <property type="molecule type" value="Genomic_DNA"/>
</dbReference>
<dbReference type="InterPro" id="IPR018392">
    <property type="entry name" value="LysM"/>
</dbReference>
<feature type="domain" description="LysM" evidence="6">
    <location>
        <begin position="10"/>
        <end position="53"/>
    </location>
</feature>
<dbReference type="PANTHER" id="PTHR23354">
    <property type="entry name" value="NUCLEOLAR PROTEIN 7/ESTROGEN RECEPTOR COACTIVATOR-RELATED"/>
    <property type="match status" value="1"/>
</dbReference>
<evidence type="ECO:0000256" key="5">
    <source>
        <dbReference type="SAM" id="MobiDB-lite"/>
    </source>
</evidence>
<name>A0A1J4KCY4_9EUKA</name>